<evidence type="ECO:0000313" key="3">
    <source>
        <dbReference type="Proteomes" id="UP000753908"/>
    </source>
</evidence>
<reference evidence="2" key="2">
    <citation type="journal article" date="2022" name="Microbiol. Resour. Announc.">
        <title>Metagenome Sequencing to Explore Phylogenomics of Terrestrial Cyanobacteria.</title>
        <authorList>
            <person name="Ward R.D."/>
            <person name="Stajich J.E."/>
            <person name="Johansen J.R."/>
            <person name="Huntemann M."/>
            <person name="Clum A."/>
            <person name="Foster B."/>
            <person name="Foster B."/>
            <person name="Roux S."/>
            <person name="Palaniappan K."/>
            <person name="Varghese N."/>
            <person name="Mukherjee S."/>
            <person name="Reddy T.B.K."/>
            <person name="Daum C."/>
            <person name="Copeland A."/>
            <person name="Chen I.A."/>
            <person name="Ivanova N.N."/>
            <person name="Kyrpides N.C."/>
            <person name="Shapiro N."/>
            <person name="Eloe-Fadrosh E.A."/>
            <person name="Pietrasiak N."/>
        </authorList>
    </citation>
    <scope>NUCLEOTIDE SEQUENCE</scope>
    <source>
        <strain evidence="2">CPER-KK1</strain>
    </source>
</reference>
<evidence type="ECO:0000256" key="1">
    <source>
        <dbReference type="SAM" id="Phobius"/>
    </source>
</evidence>
<evidence type="ECO:0000313" key="2">
    <source>
        <dbReference type="EMBL" id="MBW4548882.1"/>
    </source>
</evidence>
<feature type="transmembrane region" description="Helical" evidence="1">
    <location>
        <begin position="169"/>
        <end position="192"/>
    </location>
</feature>
<dbReference type="PANTHER" id="PTHR36840:SF1">
    <property type="entry name" value="BLL5714 PROTEIN"/>
    <property type="match status" value="1"/>
</dbReference>
<comment type="caution">
    <text evidence="2">The sequence shown here is derived from an EMBL/GenBank/DDBJ whole genome shotgun (WGS) entry which is preliminary data.</text>
</comment>
<accession>A0A951PTW5</accession>
<feature type="transmembrane region" description="Helical" evidence="1">
    <location>
        <begin position="51"/>
        <end position="71"/>
    </location>
</feature>
<feature type="transmembrane region" description="Helical" evidence="1">
    <location>
        <begin position="364"/>
        <end position="380"/>
    </location>
</feature>
<feature type="transmembrane region" description="Helical" evidence="1">
    <location>
        <begin position="109"/>
        <end position="130"/>
    </location>
</feature>
<reference evidence="2" key="1">
    <citation type="submission" date="2021-05" db="EMBL/GenBank/DDBJ databases">
        <authorList>
            <person name="Pietrasiak N."/>
            <person name="Ward R."/>
            <person name="Stajich J.E."/>
            <person name="Kurbessoian T."/>
        </authorList>
    </citation>
    <scope>NUCLEOTIDE SEQUENCE</scope>
    <source>
        <strain evidence="2">CPER-KK1</strain>
    </source>
</reference>
<keyword evidence="1" id="KW-0812">Transmembrane</keyword>
<feature type="transmembrane region" description="Helical" evidence="1">
    <location>
        <begin position="204"/>
        <end position="224"/>
    </location>
</feature>
<dbReference type="Pfam" id="PF06772">
    <property type="entry name" value="LtrA"/>
    <property type="match status" value="1"/>
</dbReference>
<feature type="transmembrane region" description="Helical" evidence="1">
    <location>
        <begin position="230"/>
        <end position="250"/>
    </location>
</feature>
<dbReference type="Proteomes" id="UP000753908">
    <property type="component" value="Unassembled WGS sequence"/>
</dbReference>
<feature type="transmembrane region" description="Helical" evidence="1">
    <location>
        <begin position="310"/>
        <end position="328"/>
    </location>
</feature>
<organism evidence="2 3">
    <name type="scientific">Symplocastrum torsivum CPER-KK1</name>
    <dbReference type="NCBI Taxonomy" id="450513"/>
    <lineage>
        <taxon>Bacteria</taxon>
        <taxon>Bacillati</taxon>
        <taxon>Cyanobacteriota</taxon>
        <taxon>Cyanophyceae</taxon>
        <taxon>Oscillatoriophycideae</taxon>
        <taxon>Oscillatoriales</taxon>
        <taxon>Microcoleaceae</taxon>
        <taxon>Symplocastrum</taxon>
    </lineage>
</organism>
<feature type="transmembrane region" description="Helical" evidence="1">
    <location>
        <begin position="270"/>
        <end position="298"/>
    </location>
</feature>
<proteinExistence type="predicted"/>
<feature type="transmembrane region" description="Helical" evidence="1">
    <location>
        <begin position="142"/>
        <end position="163"/>
    </location>
</feature>
<dbReference type="InterPro" id="IPR010640">
    <property type="entry name" value="Low_temperature_requirement_A"/>
</dbReference>
<feature type="transmembrane region" description="Helical" evidence="1">
    <location>
        <begin position="83"/>
        <end position="103"/>
    </location>
</feature>
<keyword evidence="1" id="KW-1133">Transmembrane helix</keyword>
<dbReference type="EMBL" id="JAHHIF010000075">
    <property type="protein sequence ID" value="MBW4548882.1"/>
    <property type="molecule type" value="Genomic_DNA"/>
</dbReference>
<dbReference type="PANTHER" id="PTHR36840">
    <property type="entry name" value="BLL5714 PROTEIN"/>
    <property type="match status" value="1"/>
</dbReference>
<gene>
    <name evidence="2" type="ORF">KME25_31435</name>
</gene>
<keyword evidence="1" id="KW-0472">Membrane</keyword>
<feature type="transmembrane region" description="Helical" evidence="1">
    <location>
        <begin position="25"/>
        <end position="45"/>
    </location>
</feature>
<sequence length="393" mass="43119">MSRSQRRPLRLYVGESESDERHASWLELFFDLVFVVAIAQLAHFLHDELTWAGIGGFAALFVPVWWLWIDFSYYADQFDVERGSYRLTMLGVMFGLIVLAMTIPKALHGGSAAFATIYTALRLVIIVLYLQAWRLVPQSRELTARYTISFSIAFVLWLISIFVPEPVRFVLWGIALFIEISNGPITYVTIRSVPAQVSHMNERFGLFVIIVLGEAIVAVATGVAGTQWQWWATLTGLCGFIIAVSLWGMYFERADSSVINWALRGNKQALLPSFVYGYSHVFVFAGIVATGVGIQSAIEAATKGSLTIEARAVLCGGLAVFLLGLSAVQWAAPRSLPGRIIRVCVLATCCCVLLVWLGSFLAPLALTGVLTAILVGLALFESSRSANITPILG</sequence>
<dbReference type="AlphaFoldDB" id="A0A951PTW5"/>
<protein>
    <submittedName>
        <fullName evidence="2">Low temperature requirement protein A</fullName>
    </submittedName>
</protein>
<name>A0A951PTW5_9CYAN</name>